<feature type="compositionally biased region" description="Basic and acidic residues" evidence="1">
    <location>
        <begin position="25"/>
        <end position="39"/>
    </location>
</feature>
<evidence type="ECO:0000313" key="3">
    <source>
        <dbReference type="Proteomes" id="UP001500212"/>
    </source>
</evidence>
<protein>
    <submittedName>
        <fullName evidence="2">Uncharacterized protein</fullName>
    </submittedName>
</protein>
<gene>
    <name evidence="2" type="ORF">GCM10023195_38410</name>
</gene>
<evidence type="ECO:0000256" key="1">
    <source>
        <dbReference type="SAM" id="MobiDB-lite"/>
    </source>
</evidence>
<comment type="caution">
    <text evidence="2">The sequence shown here is derived from an EMBL/GenBank/DDBJ whole genome shotgun (WGS) entry which is preliminary data.</text>
</comment>
<proteinExistence type="predicted"/>
<feature type="region of interest" description="Disordered" evidence="1">
    <location>
        <begin position="13"/>
        <end position="39"/>
    </location>
</feature>
<accession>A0ABP8TJ62</accession>
<keyword evidence="3" id="KW-1185">Reference proteome</keyword>
<dbReference type="EMBL" id="BAABHJ010000008">
    <property type="protein sequence ID" value="GAA4609505.1"/>
    <property type="molecule type" value="Genomic_DNA"/>
</dbReference>
<organism evidence="2 3">
    <name type="scientific">Actinoallomurus liliacearum</name>
    <dbReference type="NCBI Taxonomy" id="1080073"/>
    <lineage>
        <taxon>Bacteria</taxon>
        <taxon>Bacillati</taxon>
        <taxon>Actinomycetota</taxon>
        <taxon>Actinomycetes</taxon>
        <taxon>Streptosporangiales</taxon>
        <taxon>Thermomonosporaceae</taxon>
        <taxon>Actinoallomurus</taxon>
    </lineage>
</organism>
<evidence type="ECO:0000313" key="2">
    <source>
        <dbReference type="EMBL" id="GAA4609505.1"/>
    </source>
</evidence>
<sequence length="89" mass="9501">MRVRDVTRWADVGLPPPGAGALRPKRVEPVGEGGPRLERVKPVGAGALRPKRVEPVGEGGPRLKPHPCSGEAFYAVPHGALKEFGTWSM</sequence>
<reference evidence="3" key="1">
    <citation type="journal article" date="2019" name="Int. J. Syst. Evol. Microbiol.">
        <title>The Global Catalogue of Microorganisms (GCM) 10K type strain sequencing project: providing services to taxonomists for standard genome sequencing and annotation.</title>
        <authorList>
            <consortium name="The Broad Institute Genomics Platform"/>
            <consortium name="The Broad Institute Genome Sequencing Center for Infectious Disease"/>
            <person name="Wu L."/>
            <person name="Ma J."/>
        </authorList>
    </citation>
    <scope>NUCLEOTIDE SEQUENCE [LARGE SCALE GENOMIC DNA]</scope>
    <source>
        <strain evidence="3">JCM 17938</strain>
    </source>
</reference>
<name>A0ABP8TJ62_9ACTN</name>
<dbReference type="Proteomes" id="UP001500212">
    <property type="component" value="Unassembled WGS sequence"/>
</dbReference>